<evidence type="ECO:0000313" key="3">
    <source>
        <dbReference type="Proteomes" id="UP000327493"/>
    </source>
</evidence>
<evidence type="ECO:0000256" key="1">
    <source>
        <dbReference type="SAM" id="MobiDB-lite"/>
    </source>
</evidence>
<protein>
    <submittedName>
        <fullName evidence="2">Uncharacterized protein</fullName>
    </submittedName>
</protein>
<dbReference type="EMBL" id="VOFY01000562">
    <property type="protein sequence ID" value="KAA8578517.1"/>
    <property type="molecule type" value="Genomic_DNA"/>
</dbReference>
<gene>
    <name evidence="2" type="ORF">FQN60_010609</name>
</gene>
<dbReference type="Proteomes" id="UP000327493">
    <property type="component" value="Unassembled WGS sequence"/>
</dbReference>
<comment type="caution">
    <text evidence="2">The sequence shown here is derived from an EMBL/GenBank/DDBJ whole genome shotgun (WGS) entry which is preliminary data.</text>
</comment>
<feature type="region of interest" description="Disordered" evidence="1">
    <location>
        <begin position="1"/>
        <end position="20"/>
    </location>
</feature>
<keyword evidence="3" id="KW-1185">Reference proteome</keyword>
<dbReference type="AlphaFoldDB" id="A0A5J5CA44"/>
<proteinExistence type="predicted"/>
<accession>A0A5J5CA44</accession>
<sequence>MGPKKLGRNSKESGQGGGLQLQELQHNQVGFPEAPPQITPWVSRTTNNMVKVTSGPKPPAHSPTSTMVCTSSRHATSMKEEANSKINLNRGHFLRSVETKAAEMTTAKK</sequence>
<evidence type="ECO:0000313" key="2">
    <source>
        <dbReference type="EMBL" id="KAA8578517.1"/>
    </source>
</evidence>
<organism evidence="2 3">
    <name type="scientific">Etheostoma spectabile</name>
    <name type="common">orangethroat darter</name>
    <dbReference type="NCBI Taxonomy" id="54343"/>
    <lineage>
        <taxon>Eukaryota</taxon>
        <taxon>Metazoa</taxon>
        <taxon>Chordata</taxon>
        <taxon>Craniata</taxon>
        <taxon>Vertebrata</taxon>
        <taxon>Euteleostomi</taxon>
        <taxon>Actinopterygii</taxon>
        <taxon>Neopterygii</taxon>
        <taxon>Teleostei</taxon>
        <taxon>Neoteleostei</taxon>
        <taxon>Acanthomorphata</taxon>
        <taxon>Eupercaria</taxon>
        <taxon>Perciformes</taxon>
        <taxon>Percoidei</taxon>
        <taxon>Percidae</taxon>
        <taxon>Etheostomatinae</taxon>
        <taxon>Etheostoma</taxon>
    </lineage>
</organism>
<reference evidence="2 3" key="1">
    <citation type="submission" date="2019-08" db="EMBL/GenBank/DDBJ databases">
        <title>A chromosome-level genome assembly, high-density linkage maps, and genome scans reveal the genomic architecture of hybrid incompatibilities underlying speciation via character displacement in darters (Percidae: Etheostominae).</title>
        <authorList>
            <person name="Moran R.L."/>
            <person name="Catchen J.M."/>
            <person name="Fuller R.C."/>
        </authorList>
    </citation>
    <scope>NUCLEOTIDE SEQUENCE [LARGE SCALE GENOMIC DNA]</scope>
    <source>
        <strain evidence="2">EspeVRDwgs_2016</strain>
        <tissue evidence="2">Muscle</tissue>
    </source>
</reference>
<name>A0A5J5CA44_9PERO</name>